<dbReference type="PROSITE" id="PS01359">
    <property type="entry name" value="ZF_PHD_1"/>
    <property type="match status" value="1"/>
</dbReference>
<accession>A0A8B7Y0X2</accession>
<dbReference type="InterPro" id="IPR057207">
    <property type="entry name" value="FBXL15_LRR"/>
</dbReference>
<dbReference type="InterPro" id="IPR041667">
    <property type="entry name" value="Cupin_8"/>
</dbReference>
<dbReference type="GO" id="GO:0140680">
    <property type="term" value="F:histone H3K36me/H3K36me2 demethylase activity"/>
    <property type="evidence" value="ECO:0007669"/>
    <property type="project" value="UniProtKB-EC"/>
</dbReference>
<feature type="region of interest" description="Disordered" evidence="18">
    <location>
        <begin position="348"/>
        <end position="555"/>
    </location>
</feature>
<keyword evidence="9" id="KW-0223">Dioxygenase</keyword>
<dbReference type="Gene3D" id="3.80.10.10">
    <property type="entry name" value="Ribonuclease Inhibitor"/>
    <property type="match status" value="1"/>
</dbReference>
<dbReference type="FunFam" id="2.60.120.650:FF:000005">
    <property type="entry name" value="lysine-specific demethylase 2A isoform X1"/>
    <property type="match status" value="1"/>
</dbReference>
<dbReference type="CDD" id="cd15555">
    <property type="entry name" value="PHD_KDM2A_2B"/>
    <property type="match status" value="1"/>
</dbReference>
<keyword evidence="5" id="KW-0479">Metal-binding</keyword>
<dbReference type="SUPFAM" id="SSF57903">
    <property type="entry name" value="FYVE/PHD zinc finger"/>
    <property type="match status" value="1"/>
</dbReference>
<keyword evidence="7" id="KW-0862">Zinc</keyword>
<feature type="compositionally biased region" description="Basic and acidic residues" evidence="18">
    <location>
        <begin position="521"/>
        <end position="542"/>
    </location>
</feature>
<dbReference type="Pfam" id="PF16866">
    <property type="entry name" value="PHD_4"/>
    <property type="match status" value="1"/>
</dbReference>
<keyword evidence="15" id="KW-0539">Nucleus</keyword>
<name>A0A8B7Y0X2_ACAPL</name>
<dbReference type="Gene3D" id="1.20.58.1360">
    <property type="match status" value="1"/>
</dbReference>
<evidence type="ECO:0000256" key="15">
    <source>
        <dbReference type="ARBA" id="ARBA00023242"/>
    </source>
</evidence>
<keyword evidence="10" id="KW-0560">Oxidoreductase</keyword>
<evidence type="ECO:0000256" key="10">
    <source>
        <dbReference type="ARBA" id="ARBA00023002"/>
    </source>
</evidence>
<dbReference type="Gene3D" id="2.60.120.650">
    <property type="entry name" value="Cupin"/>
    <property type="match status" value="1"/>
</dbReference>
<comment type="cofactor">
    <cofactor evidence="1">
        <name>Fe(2+)</name>
        <dbReference type="ChEBI" id="CHEBI:29033"/>
    </cofactor>
</comment>
<dbReference type="Gene3D" id="6.10.280.250">
    <property type="match status" value="1"/>
</dbReference>
<feature type="domain" description="JmjC" evidence="21">
    <location>
        <begin position="143"/>
        <end position="311"/>
    </location>
</feature>
<dbReference type="PROSITE" id="PS51058">
    <property type="entry name" value="ZF_CXXC"/>
    <property type="match status" value="1"/>
</dbReference>
<dbReference type="InterPro" id="IPR032675">
    <property type="entry name" value="LRR_dom_sf"/>
</dbReference>
<dbReference type="InterPro" id="IPR003347">
    <property type="entry name" value="JmjC_dom"/>
</dbReference>
<dbReference type="InterPro" id="IPR050690">
    <property type="entry name" value="JHDM1_Histone_Demethylase"/>
</dbReference>
<evidence type="ECO:0000313" key="23">
    <source>
        <dbReference type="RefSeq" id="XP_022085616.1"/>
    </source>
</evidence>
<feature type="compositionally biased region" description="Polar residues" evidence="18">
    <location>
        <begin position="884"/>
        <end position="902"/>
    </location>
</feature>
<evidence type="ECO:0000256" key="14">
    <source>
        <dbReference type="ARBA" id="ARBA00023163"/>
    </source>
</evidence>
<feature type="compositionally biased region" description="Basic and acidic residues" evidence="18">
    <location>
        <begin position="430"/>
        <end position="447"/>
    </location>
</feature>
<feature type="compositionally biased region" description="Basic and acidic residues" evidence="18">
    <location>
        <begin position="502"/>
        <end position="512"/>
    </location>
</feature>
<dbReference type="CDD" id="cd22122">
    <property type="entry name" value="F-box_JHDM"/>
    <property type="match status" value="1"/>
</dbReference>
<dbReference type="Gene3D" id="3.30.40.10">
    <property type="entry name" value="Zinc/RING finger domain, C3HC4 (zinc finger)"/>
    <property type="match status" value="1"/>
</dbReference>
<feature type="region of interest" description="Disordered" evidence="18">
    <location>
        <begin position="780"/>
        <end position="835"/>
    </location>
</feature>
<evidence type="ECO:0000256" key="9">
    <source>
        <dbReference type="ARBA" id="ARBA00022964"/>
    </source>
</evidence>
<dbReference type="InterPro" id="IPR011011">
    <property type="entry name" value="Znf_FYVE_PHD"/>
</dbReference>
<evidence type="ECO:0000256" key="2">
    <source>
        <dbReference type="ARBA" id="ARBA00004123"/>
    </source>
</evidence>
<dbReference type="GeneID" id="110976555"/>
<evidence type="ECO:0000256" key="12">
    <source>
        <dbReference type="ARBA" id="ARBA00023015"/>
    </source>
</evidence>
<dbReference type="Pfam" id="PF13621">
    <property type="entry name" value="Cupin_8"/>
    <property type="match status" value="1"/>
</dbReference>
<dbReference type="SUPFAM" id="SSF52047">
    <property type="entry name" value="RNI-like"/>
    <property type="match status" value="1"/>
</dbReference>
<evidence type="ECO:0000259" key="21">
    <source>
        <dbReference type="PROSITE" id="PS51184"/>
    </source>
</evidence>
<dbReference type="InterPro" id="IPR002857">
    <property type="entry name" value="Znf_CXXC"/>
</dbReference>
<dbReference type="Pfam" id="PF25372">
    <property type="entry name" value="DUF7885"/>
    <property type="match status" value="1"/>
</dbReference>
<evidence type="ECO:0000256" key="6">
    <source>
        <dbReference type="ARBA" id="ARBA00022771"/>
    </source>
</evidence>
<dbReference type="SMART" id="SM00558">
    <property type="entry name" value="JmjC"/>
    <property type="match status" value="1"/>
</dbReference>
<dbReference type="PROSITE" id="PS51184">
    <property type="entry name" value="JMJC"/>
    <property type="match status" value="1"/>
</dbReference>
<evidence type="ECO:0000256" key="1">
    <source>
        <dbReference type="ARBA" id="ARBA00001954"/>
    </source>
</evidence>
<dbReference type="OMA" id="HTHLTHY"/>
<sequence>MASSKDTGRSLRVKARRHYNEGEHQDDEIEGKRTWNLERKINDEKFTTKWVKIMNGQDFTIKFLQEGGFDTPMLFKSTEGLGMKVPGKDFTVNDVKLHVGSRRQVDVMDVNTQKGVEMSMAQFAKYYESKERDQLYNVISLEFSHTKLEEFVQAPSIVRQMDWVDIVWPQHLKKDQRDSTNTLAEMKYPKVQKYCLMSVAGCYTDFHIDFGGTSVWYHILHGQKVFWLIPPSEDNLELYENWVLSGKQADIFLGDRVRECTKIVLEAGYTFMIPSGWIHAVYTPEDSLVFGGNILHSFHIHRQLRVAQIEDRTHVPFKFRYPFFWEMNWYALERYVHTLTGKSFLAKPKAEQSMVPPVPDNSDEGTNDSMDVESEVKAEDTAEDMEVDKKFQIKKEQSDDDAYSDVGGKDSEIASLTEETGDLDVASPADTDKTEEMDLEKIERTEPENIEDQNDGRQSMCKVSVDIHQSGGSSGMLTNGDHHPVAKSSSKNRASSMNGLKIKSEPPDRDLPDENQSEADGSEHSFKPTVKTESEQPEFKVEPDEEEGTSTERPMRPHVSLCRHELIGLRVLHHQLENLPSNKRSVPELITDPDSLLQHAKEMLAEHLDDSQPLAVTGEAVLKCPKSVQARVHKTPKHKLSCGMRPVSKRLSNGIRRRRTRCRKCENCLSQDCRNCHFCRDMKKYGGPGRMKQSCVARQCLYPMLPHNAVCAICTREERLGSSGVKGDSEVSSLMECHQCYEIVHPDCLAKQLMSEYEGVINEDLANSWQCPKCVAKKETQGEDNEESNQNEKPVKRKNEEPNIEDKPLEKPKRGRPPLHRAEVKSSSRLGMSRGLGGYGSTMGFYKPGLGTRQQLLAKQKVRQARMQSLRGKQRRFSRDNRESVNQNSPTETSVAQENTPNDGDPTDKQQETVYMQKKTPTVFPKFVVRPLPTTQPPEYFALTSGSNHCLSRGTWMRVFRTLSQSDLCRCLRVCKTWNWWCYESSLWHSVSVSKMSLDKYILAGVVRRQPVCLDLSGSDMTKVQLTWLVARLPSLKELRLAQVKLQATEALCSASCPQLRLLDLQWVSLCDGHLAALLSPIKDHHPGLVDDRSKLRKLQDLQLAGSDITDLSMEVLVEQTPLLAKLDLSYCGLITSQGIATLLSEDSPLINTLTDLNVSGCHKLLDTCLVSLSRCSKLKRVIACSIPRLTKTQWTDWAVNNQVKLEL</sequence>
<keyword evidence="6 17" id="KW-0863">Zinc-finger</keyword>
<feature type="region of interest" description="Disordered" evidence="18">
    <location>
        <begin position="1"/>
        <end position="29"/>
    </location>
</feature>
<dbReference type="CDD" id="cd21743">
    <property type="entry name" value="CTD_KDM2A_2B-like"/>
    <property type="match status" value="1"/>
</dbReference>
<dbReference type="GO" id="GO:0008270">
    <property type="term" value="F:zinc ion binding"/>
    <property type="evidence" value="ECO:0007669"/>
    <property type="project" value="UniProtKB-KW"/>
</dbReference>
<gene>
    <name evidence="23" type="primary">LOC110976555</name>
</gene>
<dbReference type="PROSITE" id="PS50016">
    <property type="entry name" value="ZF_PHD_2"/>
    <property type="match status" value="1"/>
</dbReference>
<keyword evidence="22" id="KW-1185">Reference proteome</keyword>
<dbReference type="GO" id="GO:0005634">
    <property type="term" value="C:nucleus"/>
    <property type="evidence" value="ECO:0007669"/>
    <property type="project" value="UniProtKB-SubCell"/>
</dbReference>
<feature type="domain" description="CXXC-type" evidence="20">
    <location>
        <begin position="655"/>
        <end position="701"/>
    </location>
</feature>
<dbReference type="SUPFAM" id="SSF51197">
    <property type="entry name" value="Clavaminate synthase-like"/>
    <property type="match status" value="1"/>
</dbReference>
<keyword evidence="13" id="KW-0238">DNA-binding</keyword>
<dbReference type="KEGG" id="aplc:110976555"/>
<keyword evidence="12" id="KW-0805">Transcription regulation</keyword>
<dbReference type="EC" id="1.14.11.27" evidence="4"/>
<dbReference type="Pfam" id="PF02008">
    <property type="entry name" value="zf-CXXC"/>
    <property type="match status" value="1"/>
</dbReference>
<feature type="compositionally biased region" description="Basic and acidic residues" evidence="18">
    <location>
        <begin position="387"/>
        <end position="397"/>
    </location>
</feature>
<feature type="compositionally biased region" description="Basic and acidic residues" evidence="18">
    <location>
        <begin position="793"/>
        <end position="812"/>
    </location>
</feature>
<evidence type="ECO:0000256" key="13">
    <source>
        <dbReference type="ARBA" id="ARBA00023125"/>
    </source>
</evidence>
<feature type="compositionally biased region" description="Polar residues" evidence="18">
    <location>
        <begin position="487"/>
        <end position="498"/>
    </location>
</feature>
<evidence type="ECO:0000256" key="8">
    <source>
        <dbReference type="ARBA" id="ARBA00022853"/>
    </source>
</evidence>
<dbReference type="AlphaFoldDB" id="A0A8B7Y0X2"/>
<reference evidence="23" key="1">
    <citation type="submission" date="2025-08" db="UniProtKB">
        <authorList>
            <consortium name="RefSeq"/>
        </authorList>
    </citation>
    <scope>IDENTIFICATION</scope>
</reference>
<dbReference type="SMART" id="SM00249">
    <property type="entry name" value="PHD"/>
    <property type="match status" value="1"/>
</dbReference>
<dbReference type="InterPro" id="IPR019786">
    <property type="entry name" value="Zinc_finger_PHD-type_CS"/>
</dbReference>
<keyword evidence="11" id="KW-0408">Iron</keyword>
<evidence type="ECO:0000256" key="5">
    <source>
        <dbReference type="ARBA" id="ARBA00022723"/>
    </source>
</evidence>
<evidence type="ECO:0000256" key="11">
    <source>
        <dbReference type="ARBA" id="ARBA00023004"/>
    </source>
</evidence>
<evidence type="ECO:0000256" key="7">
    <source>
        <dbReference type="ARBA" id="ARBA00022833"/>
    </source>
</evidence>
<evidence type="ECO:0000256" key="3">
    <source>
        <dbReference type="ARBA" id="ARBA00008037"/>
    </source>
</evidence>
<dbReference type="Proteomes" id="UP000694845">
    <property type="component" value="Unplaced"/>
</dbReference>
<feature type="domain" description="PHD-type" evidence="19">
    <location>
        <begin position="708"/>
        <end position="777"/>
    </location>
</feature>
<dbReference type="InterPro" id="IPR001965">
    <property type="entry name" value="Znf_PHD"/>
</dbReference>
<evidence type="ECO:0000313" key="22">
    <source>
        <dbReference type="Proteomes" id="UP000694845"/>
    </source>
</evidence>
<dbReference type="InterPro" id="IPR019787">
    <property type="entry name" value="Znf_PHD-finger"/>
</dbReference>
<feature type="region of interest" description="Disordered" evidence="18">
    <location>
        <begin position="859"/>
        <end position="909"/>
    </location>
</feature>
<dbReference type="GO" id="GO:0003677">
    <property type="term" value="F:DNA binding"/>
    <property type="evidence" value="ECO:0007669"/>
    <property type="project" value="UniProtKB-KW"/>
</dbReference>
<proteinExistence type="inferred from homology"/>
<organism evidence="22 23">
    <name type="scientific">Acanthaster planci</name>
    <name type="common">Crown-of-thorns starfish</name>
    <dbReference type="NCBI Taxonomy" id="133434"/>
    <lineage>
        <taxon>Eukaryota</taxon>
        <taxon>Metazoa</taxon>
        <taxon>Echinodermata</taxon>
        <taxon>Eleutherozoa</taxon>
        <taxon>Asterozoa</taxon>
        <taxon>Asteroidea</taxon>
        <taxon>Valvatacea</taxon>
        <taxon>Valvatida</taxon>
        <taxon>Acanthasteridae</taxon>
        <taxon>Acanthaster</taxon>
    </lineage>
</organism>
<evidence type="ECO:0000259" key="19">
    <source>
        <dbReference type="PROSITE" id="PS50016"/>
    </source>
</evidence>
<dbReference type="PANTHER" id="PTHR23123">
    <property type="entry name" value="PHD/F-BOX CONTAINING PROTEIN"/>
    <property type="match status" value="1"/>
</dbReference>
<evidence type="ECO:0000259" key="20">
    <source>
        <dbReference type="PROSITE" id="PS51058"/>
    </source>
</evidence>
<comment type="subcellular location">
    <subcellularLocation>
        <location evidence="2">Nucleus</location>
    </subcellularLocation>
</comment>
<evidence type="ECO:0000256" key="17">
    <source>
        <dbReference type="PROSITE-ProRule" id="PRU00509"/>
    </source>
</evidence>
<evidence type="ECO:0000256" key="16">
    <source>
        <dbReference type="ARBA" id="ARBA00047915"/>
    </source>
</evidence>
<feature type="compositionally biased region" description="Acidic residues" evidence="18">
    <location>
        <begin position="361"/>
        <end position="373"/>
    </location>
</feature>
<keyword evidence="8" id="KW-0156">Chromatin regulator</keyword>
<evidence type="ECO:0000256" key="18">
    <source>
        <dbReference type="SAM" id="MobiDB-lite"/>
    </source>
</evidence>
<dbReference type="InterPro" id="IPR013083">
    <property type="entry name" value="Znf_RING/FYVE/PHD"/>
</dbReference>
<comment type="similarity">
    <text evidence="3">Belongs to the JHDM1 histone demethylase family.</text>
</comment>
<dbReference type="RefSeq" id="XP_022085616.1">
    <property type="nucleotide sequence ID" value="XM_022229924.1"/>
</dbReference>
<keyword evidence="14" id="KW-0804">Transcription</keyword>
<evidence type="ECO:0000256" key="4">
    <source>
        <dbReference type="ARBA" id="ARBA00013246"/>
    </source>
</evidence>
<dbReference type="OrthoDB" id="5876800at2759"/>
<protein>
    <recommendedName>
        <fullName evidence="4">[histone H3]-dimethyl-L-lysine(36) demethylase</fullName>
        <ecNumber evidence="4">1.14.11.27</ecNumber>
    </recommendedName>
</protein>
<comment type="catalytic activity">
    <reaction evidence="16">
        <text>N(6),N(6)-dimethyl-L-lysyl(36)-[histone H3] + 2 2-oxoglutarate + 2 O2 = L-lysyl(36)-[histone H3] + 2 formaldehyde + 2 succinate + 2 CO2</text>
        <dbReference type="Rhea" id="RHEA:42032"/>
        <dbReference type="Rhea" id="RHEA-COMP:9785"/>
        <dbReference type="Rhea" id="RHEA-COMP:9787"/>
        <dbReference type="ChEBI" id="CHEBI:15379"/>
        <dbReference type="ChEBI" id="CHEBI:16526"/>
        <dbReference type="ChEBI" id="CHEBI:16810"/>
        <dbReference type="ChEBI" id="CHEBI:16842"/>
        <dbReference type="ChEBI" id="CHEBI:29969"/>
        <dbReference type="ChEBI" id="CHEBI:30031"/>
        <dbReference type="ChEBI" id="CHEBI:61976"/>
        <dbReference type="EC" id="1.14.11.27"/>
    </reaction>
</comment>